<reference evidence="1 2" key="1">
    <citation type="submission" date="2020-08" db="EMBL/GenBank/DDBJ databases">
        <title>A Genomic Blueprint of the Chicken Gut Microbiome.</title>
        <authorList>
            <person name="Gilroy R."/>
            <person name="Ravi A."/>
            <person name="Getino M."/>
            <person name="Pursley I."/>
            <person name="Horton D.L."/>
            <person name="Alikhan N.-F."/>
            <person name="Baker D."/>
            <person name="Gharbi K."/>
            <person name="Hall N."/>
            <person name="Watson M."/>
            <person name="Adriaenssens E.M."/>
            <person name="Foster-Nyarko E."/>
            <person name="Jarju S."/>
            <person name="Secka A."/>
            <person name="Antonio M."/>
            <person name="Oren A."/>
            <person name="Chaudhuri R."/>
            <person name="La Ragione R.M."/>
            <person name="Hildebrand F."/>
            <person name="Pallen M.J."/>
        </authorList>
    </citation>
    <scope>NUCLEOTIDE SEQUENCE [LARGE SCALE GENOMIC DNA]</scope>
    <source>
        <strain evidence="1 2">Sa1BUA1</strain>
    </source>
</reference>
<sequence>MPLPDAMDLAPAYSFSVTIDGVQVPYVMEVSGLKAEVDKIAYQHQDQSGKFITRQMMGRQKPGEFKVKRGLTDSKTITDWLKKIMQGDLAGARKTAAVKIMSSDGTPVTTLNYRNCWIKDVEVGGTLKAGSTEPMTETFTVCWDEMEFA</sequence>
<name>A0ABR8Z583_9MICO</name>
<dbReference type="Pfam" id="PF06841">
    <property type="entry name" value="Phage_T4_gp19"/>
    <property type="match status" value="1"/>
</dbReference>
<dbReference type="PANTHER" id="PTHR38009:SF1">
    <property type="entry name" value="CONSERVED HYPOTHETICAL PHAGE TAIL PROTEIN"/>
    <property type="match status" value="1"/>
</dbReference>
<dbReference type="PANTHER" id="PTHR38009">
    <property type="entry name" value="CONSERVED HYPOTHETICAL PHAGE TAIL PROTEIN"/>
    <property type="match status" value="1"/>
</dbReference>
<dbReference type="Proteomes" id="UP000661894">
    <property type="component" value="Unassembled WGS sequence"/>
</dbReference>
<dbReference type="InterPro" id="IPR011747">
    <property type="entry name" value="CHP02241"/>
</dbReference>
<keyword evidence="2" id="KW-1185">Reference proteome</keyword>
<comment type="caution">
    <text evidence="1">The sequence shown here is derived from an EMBL/GenBank/DDBJ whole genome shotgun (WGS) entry which is preliminary data.</text>
</comment>
<dbReference type="NCBIfam" id="TIGR02241">
    <property type="entry name" value="conserved hypothetical phage tail region protein"/>
    <property type="match status" value="1"/>
</dbReference>
<evidence type="ECO:0000313" key="1">
    <source>
        <dbReference type="EMBL" id="MBD8063485.1"/>
    </source>
</evidence>
<evidence type="ECO:0000313" key="2">
    <source>
        <dbReference type="Proteomes" id="UP000661894"/>
    </source>
</evidence>
<organism evidence="1 2">
    <name type="scientific">Oceanitalea stevensii</name>
    <dbReference type="NCBI Taxonomy" id="2763072"/>
    <lineage>
        <taxon>Bacteria</taxon>
        <taxon>Bacillati</taxon>
        <taxon>Actinomycetota</taxon>
        <taxon>Actinomycetes</taxon>
        <taxon>Micrococcales</taxon>
        <taxon>Bogoriellaceae</taxon>
        <taxon>Georgenia</taxon>
    </lineage>
</organism>
<dbReference type="RefSeq" id="WP_251840584.1">
    <property type="nucleotide sequence ID" value="NZ_JACSPO010000011.1"/>
</dbReference>
<gene>
    <name evidence="1" type="ORF">H9624_14270</name>
</gene>
<dbReference type="EMBL" id="JACSPO010000011">
    <property type="protein sequence ID" value="MBD8063485.1"/>
    <property type="molecule type" value="Genomic_DNA"/>
</dbReference>
<dbReference type="InterPro" id="IPR010667">
    <property type="entry name" value="Phage_T4_Gp19"/>
</dbReference>
<proteinExistence type="predicted"/>
<protein>
    <submittedName>
        <fullName evidence="1">Phage tail protein</fullName>
    </submittedName>
</protein>
<accession>A0ABR8Z583</accession>